<reference evidence="1" key="1">
    <citation type="submission" date="2022-04" db="EMBL/GenBank/DDBJ databases">
        <title>A functionally conserved STORR gene fusion in Papaver species that diverged 16.8 million years ago.</title>
        <authorList>
            <person name="Catania T."/>
        </authorList>
    </citation>
    <scope>NUCLEOTIDE SEQUENCE</scope>
    <source>
        <strain evidence="1">S-188037</strain>
    </source>
</reference>
<comment type="caution">
    <text evidence="1">The sequence shown here is derived from an EMBL/GenBank/DDBJ whole genome shotgun (WGS) entry which is preliminary data.</text>
</comment>
<dbReference type="AlphaFoldDB" id="A0AAD4S182"/>
<evidence type="ECO:0000313" key="1">
    <source>
        <dbReference type="EMBL" id="KAI3851101.1"/>
    </source>
</evidence>
<dbReference type="Proteomes" id="UP001202328">
    <property type="component" value="Unassembled WGS sequence"/>
</dbReference>
<dbReference type="EMBL" id="JAJJMB010015956">
    <property type="protein sequence ID" value="KAI3851101.1"/>
    <property type="molecule type" value="Genomic_DNA"/>
</dbReference>
<evidence type="ECO:0000313" key="2">
    <source>
        <dbReference type="Proteomes" id="UP001202328"/>
    </source>
</evidence>
<accession>A0AAD4S182</accession>
<protein>
    <submittedName>
        <fullName evidence="1">Uncharacterized protein</fullName>
    </submittedName>
</protein>
<gene>
    <name evidence="1" type="ORF">MKW98_010504</name>
</gene>
<proteinExistence type="predicted"/>
<name>A0AAD4S182_9MAGN</name>
<feature type="non-terminal residue" evidence="1">
    <location>
        <position position="52"/>
    </location>
</feature>
<keyword evidence="2" id="KW-1185">Reference proteome</keyword>
<sequence>MSINNQGLMCIFFISSSYDDLYQKSNLQKFPINKPSISSTFNPNQNSQNSFF</sequence>
<organism evidence="1 2">
    <name type="scientific">Papaver atlanticum</name>
    <dbReference type="NCBI Taxonomy" id="357466"/>
    <lineage>
        <taxon>Eukaryota</taxon>
        <taxon>Viridiplantae</taxon>
        <taxon>Streptophyta</taxon>
        <taxon>Embryophyta</taxon>
        <taxon>Tracheophyta</taxon>
        <taxon>Spermatophyta</taxon>
        <taxon>Magnoliopsida</taxon>
        <taxon>Ranunculales</taxon>
        <taxon>Papaveraceae</taxon>
        <taxon>Papaveroideae</taxon>
        <taxon>Papaver</taxon>
    </lineage>
</organism>